<feature type="compositionally biased region" description="Low complexity" evidence="4">
    <location>
        <begin position="65"/>
        <end position="77"/>
    </location>
</feature>
<protein>
    <submittedName>
        <fullName evidence="7">Collagen alpha-1(XVIII) chain-like</fullName>
    </submittedName>
</protein>
<name>A0ABM4EPF1_9AVES</name>
<keyword evidence="2 3" id="KW-1015">Disulfide bond</keyword>
<keyword evidence="1" id="KW-0217">Developmental protein</keyword>
<dbReference type="PANTHER" id="PTHR11309">
    <property type="entry name" value="FRIZZLED"/>
    <property type="match status" value="1"/>
</dbReference>
<feature type="domain" description="FZ" evidence="5">
    <location>
        <begin position="309"/>
        <end position="427"/>
    </location>
</feature>
<evidence type="ECO:0000256" key="4">
    <source>
        <dbReference type="SAM" id="MobiDB-lite"/>
    </source>
</evidence>
<evidence type="ECO:0000256" key="1">
    <source>
        <dbReference type="ARBA" id="ARBA00022473"/>
    </source>
</evidence>
<evidence type="ECO:0000259" key="5">
    <source>
        <dbReference type="PROSITE" id="PS50038"/>
    </source>
</evidence>
<reference evidence="7" key="1">
    <citation type="submission" date="2025-08" db="UniProtKB">
        <authorList>
            <consortium name="RefSeq"/>
        </authorList>
    </citation>
    <scope>IDENTIFICATION</scope>
    <source>
        <tissue evidence="7">Blood</tissue>
    </source>
</reference>
<dbReference type="SMART" id="SM00063">
    <property type="entry name" value="FRI"/>
    <property type="match status" value="1"/>
</dbReference>
<dbReference type="PROSITE" id="PS50038">
    <property type="entry name" value="FZ"/>
    <property type="match status" value="1"/>
</dbReference>
<feature type="disulfide bond" evidence="3">
    <location>
        <begin position="361"/>
        <end position="399"/>
    </location>
</feature>
<dbReference type="InterPro" id="IPR015526">
    <property type="entry name" value="Frizzled/SFRP"/>
</dbReference>
<dbReference type="Proteomes" id="UP001652627">
    <property type="component" value="Chromosome 6"/>
</dbReference>
<feature type="compositionally biased region" description="Pro residues" evidence="4">
    <location>
        <begin position="129"/>
        <end position="139"/>
    </location>
</feature>
<organism evidence="6 7">
    <name type="scientific">Apteryx mantelli</name>
    <name type="common">North Island brown kiwi</name>
    <dbReference type="NCBI Taxonomy" id="2696672"/>
    <lineage>
        <taxon>Eukaryota</taxon>
        <taxon>Metazoa</taxon>
        <taxon>Chordata</taxon>
        <taxon>Craniata</taxon>
        <taxon>Vertebrata</taxon>
        <taxon>Euteleostomi</taxon>
        <taxon>Archelosauria</taxon>
        <taxon>Archosauria</taxon>
        <taxon>Dinosauria</taxon>
        <taxon>Saurischia</taxon>
        <taxon>Theropoda</taxon>
        <taxon>Coelurosauria</taxon>
        <taxon>Aves</taxon>
        <taxon>Palaeognathae</taxon>
        <taxon>Apterygiformes</taxon>
        <taxon>Apterygidae</taxon>
        <taxon>Apteryx</taxon>
    </lineage>
</organism>
<evidence type="ECO:0000313" key="6">
    <source>
        <dbReference type="Proteomes" id="UP001652627"/>
    </source>
</evidence>
<dbReference type="InterPro" id="IPR020067">
    <property type="entry name" value="Frizzled_dom"/>
</dbReference>
<accession>A0ABM4EPF1</accession>
<dbReference type="PANTHER" id="PTHR11309:SF99">
    <property type="entry name" value="FRIZZLED-4"/>
    <property type="match status" value="1"/>
</dbReference>
<dbReference type="GeneID" id="136992297"/>
<dbReference type="SUPFAM" id="SSF63501">
    <property type="entry name" value="Frizzled cysteine-rich domain"/>
    <property type="match status" value="1"/>
</dbReference>
<dbReference type="Pfam" id="PF01392">
    <property type="entry name" value="Fz"/>
    <property type="match status" value="1"/>
</dbReference>
<evidence type="ECO:0000313" key="7">
    <source>
        <dbReference type="RefSeq" id="XP_067154572.1"/>
    </source>
</evidence>
<sequence>MAQDEEGSGDVTSLQGWEPGPSAAVPTGNESVASTELPRVAEGTHSGLEQGDGNVTGMPESTVRPPTSIASTATPPIGTAPARSQDTTSSSTKGPHLLTTAGPELVLPEPTESLGKRKGTRVSLQRPVAPRPGSAPFPFSPGDGAHEQVVPPQEPFSGEGLGSLASPKAQPARVAPSRARDGASATPHSADHPELSPRASTRDRRPSAAFGLPHAALSATPPGDRSPKRSSSSQLLQGTGRPAGRWGLALAGVNGSWSPSAPNVNATNDVDFPPADNSDPLEFDLLTSTLRLYSSNSAGFASFFPGLTPEAGRCLPFPARLPYCTTLGTKHFRLPNYLSHGSEAEIRAALHEWEGLLKSRCHRYLEWFLCLLLVPGCNASVPITPPPCQGFCEAVRDLCWMHLAAGHLPLPCDSLPAEDGGYSCVFINVSAGNVAG</sequence>
<evidence type="ECO:0000256" key="2">
    <source>
        <dbReference type="ARBA" id="ARBA00023157"/>
    </source>
</evidence>
<dbReference type="Gene3D" id="1.10.2000.10">
    <property type="entry name" value="Frizzled cysteine-rich domain"/>
    <property type="match status" value="1"/>
</dbReference>
<feature type="compositionally biased region" description="Basic and acidic residues" evidence="4">
    <location>
        <begin position="189"/>
        <end position="206"/>
    </location>
</feature>
<feature type="disulfide bond" evidence="3">
    <location>
        <begin position="324"/>
        <end position="370"/>
    </location>
</feature>
<dbReference type="RefSeq" id="XP_067154572.1">
    <property type="nucleotide sequence ID" value="XM_067298471.1"/>
</dbReference>
<dbReference type="InterPro" id="IPR036790">
    <property type="entry name" value="Frizzled_dom_sf"/>
</dbReference>
<feature type="region of interest" description="Disordered" evidence="4">
    <location>
        <begin position="1"/>
        <end position="243"/>
    </location>
</feature>
<evidence type="ECO:0000256" key="3">
    <source>
        <dbReference type="PROSITE-ProRule" id="PRU00090"/>
    </source>
</evidence>
<feature type="compositionally biased region" description="Polar residues" evidence="4">
    <location>
        <begin position="82"/>
        <end position="93"/>
    </location>
</feature>
<comment type="caution">
    <text evidence="3">Lacks conserved residue(s) required for the propagation of feature annotation.</text>
</comment>
<keyword evidence="6" id="KW-1185">Reference proteome</keyword>
<gene>
    <name evidence="7" type="primary">LOC136992297</name>
</gene>
<proteinExistence type="predicted"/>